<feature type="region of interest" description="Disordered" evidence="1">
    <location>
        <begin position="1"/>
        <end position="48"/>
    </location>
</feature>
<evidence type="ECO:0000313" key="3">
    <source>
        <dbReference type="Proteomes" id="UP000799764"/>
    </source>
</evidence>
<name>A0A9P4PPG2_9PLEO</name>
<dbReference type="EMBL" id="MU001496">
    <property type="protein sequence ID" value="KAF2447840.1"/>
    <property type="molecule type" value="Genomic_DNA"/>
</dbReference>
<feature type="compositionally biased region" description="Polar residues" evidence="1">
    <location>
        <begin position="37"/>
        <end position="48"/>
    </location>
</feature>
<feature type="compositionally biased region" description="Polar residues" evidence="1">
    <location>
        <begin position="1"/>
        <end position="27"/>
    </location>
</feature>
<evidence type="ECO:0000313" key="2">
    <source>
        <dbReference type="EMBL" id="KAF2447840.1"/>
    </source>
</evidence>
<organism evidence="2 3">
    <name type="scientific">Karstenula rhodostoma CBS 690.94</name>
    <dbReference type="NCBI Taxonomy" id="1392251"/>
    <lineage>
        <taxon>Eukaryota</taxon>
        <taxon>Fungi</taxon>
        <taxon>Dikarya</taxon>
        <taxon>Ascomycota</taxon>
        <taxon>Pezizomycotina</taxon>
        <taxon>Dothideomycetes</taxon>
        <taxon>Pleosporomycetidae</taxon>
        <taxon>Pleosporales</taxon>
        <taxon>Massarineae</taxon>
        <taxon>Didymosphaeriaceae</taxon>
        <taxon>Karstenula</taxon>
    </lineage>
</organism>
<evidence type="ECO:0000256" key="1">
    <source>
        <dbReference type="SAM" id="MobiDB-lite"/>
    </source>
</evidence>
<dbReference type="AlphaFoldDB" id="A0A9P4PPG2"/>
<accession>A0A9P4PPG2</accession>
<protein>
    <submittedName>
        <fullName evidence="2">Uncharacterized protein</fullName>
    </submittedName>
</protein>
<dbReference type="Proteomes" id="UP000799764">
    <property type="component" value="Unassembled WGS sequence"/>
</dbReference>
<proteinExistence type="predicted"/>
<gene>
    <name evidence="2" type="ORF">P171DRAFT_518870</name>
</gene>
<keyword evidence="3" id="KW-1185">Reference proteome</keyword>
<feature type="compositionally biased region" description="Basic and acidic residues" evidence="1">
    <location>
        <begin position="79"/>
        <end position="88"/>
    </location>
</feature>
<sequence length="103" mass="11265">MSSQQDDLLASKSQYHGTTSQHSTHVASENPERRTDLQSSLRNTLATFGPTSPQYISIKYVVDEHMAKAALQSLSLGPRKGDEMEGRDGSGQAMNLAFRPRGT</sequence>
<feature type="region of interest" description="Disordered" evidence="1">
    <location>
        <begin position="74"/>
        <end position="103"/>
    </location>
</feature>
<reference evidence="2" key="1">
    <citation type="journal article" date="2020" name="Stud. Mycol.">
        <title>101 Dothideomycetes genomes: a test case for predicting lifestyles and emergence of pathogens.</title>
        <authorList>
            <person name="Haridas S."/>
            <person name="Albert R."/>
            <person name="Binder M."/>
            <person name="Bloem J."/>
            <person name="Labutti K."/>
            <person name="Salamov A."/>
            <person name="Andreopoulos B."/>
            <person name="Baker S."/>
            <person name="Barry K."/>
            <person name="Bills G."/>
            <person name="Bluhm B."/>
            <person name="Cannon C."/>
            <person name="Castanera R."/>
            <person name="Culley D."/>
            <person name="Daum C."/>
            <person name="Ezra D."/>
            <person name="Gonzalez J."/>
            <person name="Henrissat B."/>
            <person name="Kuo A."/>
            <person name="Liang C."/>
            <person name="Lipzen A."/>
            <person name="Lutzoni F."/>
            <person name="Magnuson J."/>
            <person name="Mondo S."/>
            <person name="Nolan M."/>
            <person name="Ohm R."/>
            <person name="Pangilinan J."/>
            <person name="Park H.-J."/>
            <person name="Ramirez L."/>
            <person name="Alfaro M."/>
            <person name="Sun H."/>
            <person name="Tritt A."/>
            <person name="Yoshinaga Y."/>
            <person name="Zwiers L.-H."/>
            <person name="Turgeon B."/>
            <person name="Goodwin S."/>
            <person name="Spatafora J."/>
            <person name="Crous P."/>
            <person name="Grigoriev I."/>
        </authorList>
    </citation>
    <scope>NUCLEOTIDE SEQUENCE</scope>
    <source>
        <strain evidence="2">CBS 690.94</strain>
    </source>
</reference>
<comment type="caution">
    <text evidence="2">The sequence shown here is derived from an EMBL/GenBank/DDBJ whole genome shotgun (WGS) entry which is preliminary data.</text>
</comment>
<dbReference type="OrthoDB" id="3833686at2759"/>